<evidence type="ECO:0000313" key="3">
    <source>
        <dbReference type="Proteomes" id="UP001152799"/>
    </source>
</evidence>
<sequence>MSTVYCKIVLKIDQEEVKVEHARQIYELNQIIKGTDDIITRMRRRTLDFEDDVFASEKQSEKKLQECKTKIMNLEEDLKSTKEELLDKQEKIKESLLPLKKSEK</sequence>
<name>A0A9N9ME51_9CUCU</name>
<reference evidence="2" key="1">
    <citation type="submission" date="2022-01" db="EMBL/GenBank/DDBJ databases">
        <authorList>
            <person name="King R."/>
        </authorList>
    </citation>
    <scope>NUCLEOTIDE SEQUENCE</scope>
</reference>
<feature type="coiled-coil region" evidence="1">
    <location>
        <begin position="57"/>
        <end position="95"/>
    </location>
</feature>
<organism evidence="2 3">
    <name type="scientific">Ceutorhynchus assimilis</name>
    <name type="common">cabbage seed weevil</name>
    <dbReference type="NCBI Taxonomy" id="467358"/>
    <lineage>
        <taxon>Eukaryota</taxon>
        <taxon>Metazoa</taxon>
        <taxon>Ecdysozoa</taxon>
        <taxon>Arthropoda</taxon>
        <taxon>Hexapoda</taxon>
        <taxon>Insecta</taxon>
        <taxon>Pterygota</taxon>
        <taxon>Neoptera</taxon>
        <taxon>Endopterygota</taxon>
        <taxon>Coleoptera</taxon>
        <taxon>Polyphaga</taxon>
        <taxon>Cucujiformia</taxon>
        <taxon>Curculionidae</taxon>
        <taxon>Ceutorhynchinae</taxon>
        <taxon>Ceutorhynchus</taxon>
    </lineage>
</organism>
<keyword evidence="1" id="KW-0175">Coiled coil</keyword>
<keyword evidence="3" id="KW-1185">Reference proteome</keyword>
<protein>
    <submittedName>
        <fullName evidence="2">Uncharacterized protein</fullName>
    </submittedName>
</protein>
<gene>
    <name evidence="2" type="ORF">CEUTPL_LOCUS3686</name>
</gene>
<dbReference type="Proteomes" id="UP001152799">
    <property type="component" value="Chromosome 12"/>
</dbReference>
<evidence type="ECO:0000256" key="1">
    <source>
        <dbReference type="SAM" id="Coils"/>
    </source>
</evidence>
<proteinExistence type="predicted"/>
<accession>A0A9N9ME51</accession>
<evidence type="ECO:0000313" key="2">
    <source>
        <dbReference type="EMBL" id="CAG9763015.1"/>
    </source>
</evidence>
<dbReference type="AlphaFoldDB" id="A0A9N9ME51"/>
<dbReference type="EMBL" id="OU892288">
    <property type="protein sequence ID" value="CAG9763015.1"/>
    <property type="molecule type" value="Genomic_DNA"/>
</dbReference>